<reference evidence="1 2" key="1">
    <citation type="journal article" date="2014" name="PLoS Genet.">
        <title>Phylogenetically driven sequencing of extremely halophilic archaea reveals strategies for static and dynamic osmo-response.</title>
        <authorList>
            <person name="Becker E.A."/>
            <person name="Seitzer P.M."/>
            <person name="Tritt A."/>
            <person name="Larsen D."/>
            <person name="Krusor M."/>
            <person name="Yao A.I."/>
            <person name="Wu D."/>
            <person name="Madern D."/>
            <person name="Eisen J.A."/>
            <person name="Darling A.E."/>
            <person name="Facciotti M.T."/>
        </authorList>
    </citation>
    <scope>NUCLEOTIDE SEQUENCE [LARGE SCALE GENOMIC DNA]</scope>
    <source>
        <strain evidence="1 2">DSM 10524</strain>
    </source>
</reference>
<proteinExistence type="predicted"/>
<protein>
    <recommendedName>
        <fullName evidence="3">Transcriptional regulator</fullName>
    </recommendedName>
</protein>
<dbReference type="InterPro" id="IPR055766">
    <property type="entry name" value="DUF7342"/>
</dbReference>
<accession>L9X138</accession>
<evidence type="ECO:0000313" key="1">
    <source>
        <dbReference type="EMBL" id="ELY55435.1"/>
    </source>
</evidence>
<organism evidence="1 2">
    <name type="scientific">Natronococcus amylolyticus DSM 10524</name>
    <dbReference type="NCBI Taxonomy" id="1227497"/>
    <lineage>
        <taxon>Archaea</taxon>
        <taxon>Methanobacteriati</taxon>
        <taxon>Methanobacteriota</taxon>
        <taxon>Stenosarchaea group</taxon>
        <taxon>Halobacteria</taxon>
        <taxon>Halobacteriales</taxon>
        <taxon>Natrialbaceae</taxon>
        <taxon>Natronococcus</taxon>
    </lineage>
</organism>
<dbReference type="RefSeq" id="WP_005558322.1">
    <property type="nucleotide sequence ID" value="NZ_AOIB01000031.1"/>
</dbReference>
<dbReference type="OrthoDB" id="183382at2157"/>
<dbReference type="PATRIC" id="fig|1227497.3.peg.3461"/>
<dbReference type="EMBL" id="AOIB01000031">
    <property type="protein sequence ID" value="ELY55435.1"/>
    <property type="molecule type" value="Genomic_DNA"/>
</dbReference>
<keyword evidence="2" id="KW-1185">Reference proteome</keyword>
<dbReference type="AlphaFoldDB" id="L9X138"/>
<name>L9X138_9EURY</name>
<evidence type="ECO:0000313" key="2">
    <source>
        <dbReference type="Proteomes" id="UP000011688"/>
    </source>
</evidence>
<dbReference type="Pfam" id="PF24033">
    <property type="entry name" value="DUF7342"/>
    <property type="match status" value="1"/>
</dbReference>
<sequence length="173" mass="19726">MSDPGPGIEAWKKHTSAFDRVQSIASTVSQPRSASVIADEAAVAENTARDHLERLVDLNVLLKSERAGTTHYMPDPLHTRMQTLRELLDRYDHDELVQLKAELQSEIEGWREEYGVDSPVDLRDRAADTETAEQTREFRTTASDWELVAYRLTIVEDAIENYRTYSQDFRASA</sequence>
<dbReference type="STRING" id="1227497.C491_17017"/>
<comment type="caution">
    <text evidence="1">The sequence shown here is derived from an EMBL/GenBank/DDBJ whole genome shotgun (WGS) entry which is preliminary data.</text>
</comment>
<dbReference type="eggNOG" id="arCOG02773">
    <property type="taxonomic scope" value="Archaea"/>
</dbReference>
<dbReference type="Proteomes" id="UP000011688">
    <property type="component" value="Unassembled WGS sequence"/>
</dbReference>
<gene>
    <name evidence="1" type="ORF">C491_17017</name>
</gene>
<evidence type="ECO:0008006" key="3">
    <source>
        <dbReference type="Google" id="ProtNLM"/>
    </source>
</evidence>